<evidence type="ECO:0000256" key="8">
    <source>
        <dbReference type="ARBA" id="ARBA00023136"/>
    </source>
</evidence>
<evidence type="ECO:0000256" key="5">
    <source>
        <dbReference type="ARBA" id="ARBA00022741"/>
    </source>
</evidence>
<dbReference type="GO" id="GO:0140359">
    <property type="term" value="F:ABC-type transporter activity"/>
    <property type="evidence" value="ECO:0007669"/>
    <property type="project" value="InterPro"/>
</dbReference>
<dbReference type="InterPro" id="IPR005116">
    <property type="entry name" value="Transp-assoc_OB_typ1"/>
</dbReference>
<dbReference type="GO" id="GO:0016020">
    <property type="term" value="C:membrane"/>
    <property type="evidence" value="ECO:0007669"/>
    <property type="project" value="InterPro"/>
</dbReference>
<protein>
    <submittedName>
        <fullName evidence="12">Molybdenum ABC transporter ATP-binding protein</fullName>
    </submittedName>
</protein>
<dbReference type="InterPro" id="IPR027417">
    <property type="entry name" value="P-loop_NTPase"/>
</dbReference>
<dbReference type="GO" id="GO:0005524">
    <property type="term" value="F:ATP binding"/>
    <property type="evidence" value="ECO:0007669"/>
    <property type="project" value="UniProtKB-KW"/>
</dbReference>
<dbReference type="InterPro" id="IPR017871">
    <property type="entry name" value="ABC_transporter-like_CS"/>
</dbReference>
<keyword evidence="4" id="KW-0997">Cell inner membrane</keyword>
<keyword evidence="7" id="KW-1278">Translocase</keyword>
<dbReference type="PROSITE" id="PS00211">
    <property type="entry name" value="ABC_TRANSPORTER_1"/>
    <property type="match status" value="1"/>
</dbReference>
<keyword evidence="13" id="KW-1185">Reference proteome</keyword>
<dbReference type="NCBIfam" id="TIGR02142">
    <property type="entry name" value="modC_ABC"/>
    <property type="match status" value="1"/>
</dbReference>
<dbReference type="Pfam" id="PF00005">
    <property type="entry name" value="ABC_tran"/>
    <property type="match status" value="1"/>
</dbReference>
<dbReference type="InterPro" id="IPR004606">
    <property type="entry name" value="Mop_domain"/>
</dbReference>
<keyword evidence="3 9" id="KW-0500">Molybdenum</keyword>
<gene>
    <name evidence="12" type="primary">modC</name>
    <name evidence="12" type="ORF">G5B40_04470</name>
</gene>
<dbReference type="KEGG" id="hdh:G5B40_04470"/>
<dbReference type="AlphaFoldDB" id="A0A7L5BSU1"/>
<dbReference type="InterPro" id="IPR003439">
    <property type="entry name" value="ABC_transporter-like_ATP-bd"/>
</dbReference>
<evidence type="ECO:0000256" key="2">
    <source>
        <dbReference type="ARBA" id="ARBA00022475"/>
    </source>
</evidence>
<dbReference type="Proteomes" id="UP000503336">
    <property type="component" value="Chromosome"/>
</dbReference>
<evidence type="ECO:0000256" key="3">
    <source>
        <dbReference type="ARBA" id="ARBA00022505"/>
    </source>
</evidence>
<evidence type="ECO:0000259" key="11">
    <source>
        <dbReference type="PROSITE" id="PS51866"/>
    </source>
</evidence>
<dbReference type="SUPFAM" id="SSF52540">
    <property type="entry name" value="P-loop containing nucleoside triphosphate hydrolases"/>
    <property type="match status" value="1"/>
</dbReference>
<dbReference type="Pfam" id="PF03459">
    <property type="entry name" value="TOBE"/>
    <property type="match status" value="1"/>
</dbReference>
<dbReference type="PANTHER" id="PTHR43514">
    <property type="entry name" value="ABC TRANSPORTER I FAMILY MEMBER 10"/>
    <property type="match status" value="1"/>
</dbReference>
<organism evidence="12 13">
    <name type="scientific">Pikeienuella piscinae</name>
    <dbReference type="NCBI Taxonomy" id="2748098"/>
    <lineage>
        <taxon>Bacteria</taxon>
        <taxon>Pseudomonadati</taxon>
        <taxon>Pseudomonadota</taxon>
        <taxon>Alphaproteobacteria</taxon>
        <taxon>Rhodobacterales</taxon>
        <taxon>Paracoccaceae</taxon>
        <taxon>Pikeienuella</taxon>
    </lineage>
</organism>
<proteinExistence type="predicted"/>
<reference evidence="12 13" key="1">
    <citation type="submission" date="2020-02" db="EMBL/GenBank/DDBJ databases">
        <title>complete genome sequence of Rhodobacteraceae bacterium.</title>
        <authorList>
            <person name="Park J."/>
            <person name="Kim Y.-S."/>
            <person name="Kim K.-H."/>
        </authorList>
    </citation>
    <scope>NUCLEOTIDE SEQUENCE [LARGE SCALE GENOMIC DNA]</scope>
    <source>
        <strain evidence="12 13">RR4-56</strain>
    </source>
</reference>
<feature type="domain" description="Mop" evidence="11">
    <location>
        <begin position="291"/>
        <end position="357"/>
    </location>
</feature>
<keyword evidence="6 12" id="KW-0067">ATP-binding</keyword>
<evidence type="ECO:0000256" key="7">
    <source>
        <dbReference type="ARBA" id="ARBA00022967"/>
    </source>
</evidence>
<sequence>MALSLDIRVSHPGFALEFRAEIAGAGVTALFGPSGCGKTTVLRVIAGLEKGATGRVIFEREPWQTGRRMLPSHRRGVGYVFQDARLFPNLTVRGNLDYAARRARRAGRRPDFDDVVGALDLGPLLGRPTPGLSGGERQRVAIGRALLTAPRLLLLDEPLSALDESRKEEVMPYLEALRGAAKTPIVFVSHSLAEVARLASDIVVMKDGGVIRAGPLDDMLADPGFAPVIGPSLAGAVLAGTVAAHHDDGLTELALGGARVFLPGVAASVGATIRFRVRADDVILAVGPVSRLSALNVLPAVVEDVHFGAGPGAMVALRVGDQRMLARVTQRSLGALGLAPGASCSAVVKSVAVTRAEIGPG</sequence>
<evidence type="ECO:0000313" key="12">
    <source>
        <dbReference type="EMBL" id="QIE54760.1"/>
    </source>
</evidence>
<accession>A0A7L5BSU1</accession>
<dbReference type="Gene3D" id="2.40.50.100">
    <property type="match status" value="1"/>
</dbReference>
<dbReference type="RefSeq" id="WP_165095544.1">
    <property type="nucleotide sequence ID" value="NZ_CP049056.1"/>
</dbReference>
<dbReference type="InterPro" id="IPR008995">
    <property type="entry name" value="Mo/tungstate-bd_C_term_dom"/>
</dbReference>
<keyword evidence="8" id="KW-0472">Membrane</keyword>
<keyword evidence="5" id="KW-0547">Nucleotide-binding</keyword>
<evidence type="ECO:0000256" key="6">
    <source>
        <dbReference type="ARBA" id="ARBA00022840"/>
    </source>
</evidence>
<dbReference type="Gene3D" id="3.40.50.300">
    <property type="entry name" value="P-loop containing nucleotide triphosphate hydrolases"/>
    <property type="match status" value="1"/>
</dbReference>
<dbReference type="SUPFAM" id="SSF50331">
    <property type="entry name" value="MOP-like"/>
    <property type="match status" value="1"/>
</dbReference>
<name>A0A7L5BSU1_9RHOB</name>
<dbReference type="EMBL" id="CP049056">
    <property type="protein sequence ID" value="QIE54760.1"/>
    <property type="molecule type" value="Genomic_DNA"/>
</dbReference>
<evidence type="ECO:0000256" key="9">
    <source>
        <dbReference type="PROSITE-ProRule" id="PRU01213"/>
    </source>
</evidence>
<keyword evidence="2" id="KW-1003">Cell membrane</keyword>
<dbReference type="InterPro" id="IPR050334">
    <property type="entry name" value="Molybdenum_import_ModC"/>
</dbReference>
<dbReference type="SMART" id="SM00382">
    <property type="entry name" value="AAA"/>
    <property type="match status" value="1"/>
</dbReference>
<evidence type="ECO:0000256" key="4">
    <source>
        <dbReference type="ARBA" id="ARBA00022519"/>
    </source>
</evidence>
<keyword evidence="1" id="KW-0813">Transport</keyword>
<dbReference type="PROSITE" id="PS50893">
    <property type="entry name" value="ABC_TRANSPORTER_2"/>
    <property type="match status" value="1"/>
</dbReference>
<dbReference type="InterPro" id="IPR003593">
    <property type="entry name" value="AAA+_ATPase"/>
</dbReference>
<evidence type="ECO:0000256" key="1">
    <source>
        <dbReference type="ARBA" id="ARBA00022448"/>
    </source>
</evidence>
<dbReference type="PROSITE" id="PS51866">
    <property type="entry name" value="MOP"/>
    <property type="match status" value="1"/>
</dbReference>
<dbReference type="GO" id="GO:0016887">
    <property type="term" value="F:ATP hydrolysis activity"/>
    <property type="evidence" value="ECO:0007669"/>
    <property type="project" value="InterPro"/>
</dbReference>
<feature type="domain" description="ABC transporter" evidence="10">
    <location>
        <begin position="2"/>
        <end position="232"/>
    </location>
</feature>
<evidence type="ECO:0000313" key="13">
    <source>
        <dbReference type="Proteomes" id="UP000503336"/>
    </source>
</evidence>
<evidence type="ECO:0000259" key="10">
    <source>
        <dbReference type="PROSITE" id="PS50893"/>
    </source>
</evidence>
<dbReference type="PANTHER" id="PTHR43514:SF10">
    <property type="entry name" value="MOLYBDENUM IMPORT ATP-BINDING PROTEIN MODC 2"/>
    <property type="match status" value="1"/>
</dbReference>
<dbReference type="InterPro" id="IPR011868">
    <property type="entry name" value="ModC_ABC_ATP-bd"/>
</dbReference>
<dbReference type="GO" id="GO:0015098">
    <property type="term" value="F:molybdate ion transmembrane transporter activity"/>
    <property type="evidence" value="ECO:0007669"/>
    <property type="project" value="InterPro"/>
</dbReference>